<evidence type="ECO:0000256" key="1">
    <source>
        <dbReference type="ARBA" id="ARBA00022676"/>
    </source>
</evidence>
<evidence type="ECO:0000256" key="2">
    <source>
        <dbReference type="ARBA" id="ARBA00022679"/>
    </source>
</evidence>
<dbReference type="NCBIfam" id="TIGR00696">
    <property type="entry name" value="wecG_tagA_cpsF"/>
    <property type="match status" value="1"/>
</dbReference>
<keyword evidence="4" id="KW-1185">Reference proteome</keyword>
<dbReference type="PANTHER" id="PTHR34136">
    <property type="match status" value="1"/>
</dbReference>
<evidence type="ECO:0000313" key="4">
    <source>
        <dbReference type="Proteomes" id="UP000664601"/>
    </source>
</evidence>
<keyword evidence="1" id="KW-0328">Glycosyltransferase</keyword>
<dbReference type="CDD" id="cd06533">
    <property type="entry name" value="Glyco_transf_WecG_TagA"/>
    <property type="match status" value="1"/>
</dbReference>
<dbReference type="InterPro" id="IPR004629">
    <property type="entry name" value="WecG_TagA_CpsF"/>
</dbReference>
<protein>
    <submittedName>
        <fullName evidence="3">WecB/TagA/CpsF family glycosyltransferase</fullName>
    </submittedName>
</protein>
<name>A0ABS3L722_9ENTE</name>
<evidence type="ECO:0000313" key="3">
    <source>
        <dbReference type="EMBL" id="MBO1305421.1"/>
    </source>
</evidence>
<reference evidence="3 4" key="1">
    <citation type="submission" date="2021-03" db="EMBL/GenBank/DDBJ databases">
        <title>Enterococcal diversity collection.</title>
        <authorList>
            <person name="Gilmore M.S."/>
            <person name="Schwartzman J."/>
            <person name="Van Tyne D."/>
            <person name="Martin M."/>
            <person name="Earl A.M."/>
            <person name="Manson A.L."/>
            <person name="Straub T."/>
            <person name="Salamzade R."/>
            <person name="Saavedra J."/>
            <person name="Lebreton F."/>
            <person name="Prichula J."/>
            <person name="Schaufler K."/>
            <person name="Gaca A."/>
            <person name="Sgardioli B."/>
            <person name="Wagenaar J."/>
            <person name="Strong T."/>
        </authorList>
    </citation>
    <scope>NUCLEOTIDE SEQUENCE [LARGE SCALE GENOMIC DNA]</scope>
    <source>
        <strain evidence="3 4">669A</strain>
    </source>
</reference>
<comment type="caution">
    <text evidence="3">The sequence shown here is derived from an EMBL/GenBank/DDBJ whole genome shotgun (WGS) entry which is preliminary data.</text>
</comment>
<accession>A0ABS3L722</accession>
<dbReference type="EMBL" id="JAFREM010000007">
    <property type="protein sequence ID" value="MBO1305421.1"/>
    <property type="molecule type" value="Genomic_DNA"/>
</dbReference>
<dbReference type="Proteomes" id="UP000664601">
    <property type="component" value="Unassembled WGS sequence"/>
</dbReference>
<dbReference type="PANTHER" id="PTHR34136:SF1">
    <property type="entry name" value="UDP-N-ACETYL-D-MANNOSAMINURONIC ACID TRANSFERASE"/>
    <property type="match status" value="1"/>
</dbReference>
<keyword evidence="2" id="KW-0808">Transferase</keyword>
<gene>
    <name evidence="3" type="ORF">JZO70_04575</name>
</gene>
<sequence length="246" mass="29152">MLKTTNLYLGSMDNFLRELVNNKDKKKYFGMNTDCYLIALRDKTYKTILQSKNAVVYIDGMGIIFGQKILKDSVAEERIATTDMFPKLFEFIDEHKIKGKKIYLLGGKKETVNRVYENFSRQYKYPIIAGYNDGYSFDLDHSEEIIEDINSLGIDYLFVGLGCPLQEKWIERNFEKLNVKNILSCGGLFDYYAGNVKRAPFWMQKCGLEWLYRFFQEPKRLFKRYFLGNTKYALLICKYRWRRKSL</sequence>
<dbReference type="Pfam" id="PF03808">
    <property type="entry name" value="Glyco_tran_WecG"/>
    <property type="match status" value="1"/>
</dbReference>
<organism evidence="3 4">
    <name type="scientific">Candidatus Enterococcus moelleringii</name>
    <dbReference type="NCBI Taxonomy" id="2815325"/>
    <lineage>
        <taxon>Bacteria</taxon>
        <taxon>Bacillati</taxon>
        <taxon>Bacillota</taxon>
        <taxon>Bacilli</taxon>
        <taxon>Lactobacillales</taxon>
        <taxon>Enterococcaceae</taxon>
        <taxon>Enterococcus</taxon>
    </lineage>
</organism>
<proteinExistence type="predicted"/>
<dbReference type="RefSeq" id="WP_207672365.1">
    <property type="nucleotide sequence ID" value="NZ_JAFREM010000007.1"/>
</dbReference>